<dbReference type="Proteomes" id="UP000242793">
    <property type="component" value="Chromosome"/>
</dbReference>
<feature type="domain" description="Methyltransferase type 11" evidence="9">
    <location>
        <begin position="48"/>
        <end position="139"/>
    </location>
</feature>
<dbReference type="UniPathway" id="UPA00078"/>
<comment type="catalytic activity">
    <reaction evidence="1 8">
        <text>malonyl-[ACP] + S-adenosyl-L-methionine = malonyl-[ACP] methyl ester + S-adenosyl-L-homocysteine</text>
        <dbReference type="Rhea" id="RHEA:17105"/>
        <dbReference type="Rhea" id="RHEA-COMP:9623"/>
        <dbReference type="Rhea" id="RHEA-COMP:9954"/>
        <dbReference type="ChEBI" id="CHEBI:57856"/>
        <dbReference type="ChEBI" id="CHEBI:59789"/>
        <dbReference type="ChEBI" id="CHEBI:78449"/>
        <dbReference type="ChEBI" id="CHEBI:78845"/>
        <dbReference type="EC" id="2.1.1.197"/>
    </reaction>
</comment>
<name>A0A1V0HJX0_9ENTR</name>
<keyword evidence="11" id="KW-1185">Reference proteome</keyword>
<gene>
    <name evidence="8" type="primary">bioC</name>
    <name evidence="10" type="ORF">AOQ87_00145</name>
</gene>
<dbReference type="PANTHER" id="PTHR43861">
    <property type="entry name" value="TRANS-ACONITATE 2-METHYLTRANSFERASE-RELATED"/>
    <property type="match status" value="1"/>
</dbReference>
<keyword evidence="6 8" id="KW-0949">S-adenosyl-L-methionine</keyword>
<protein>
    <recommendedName>
        <fullName evidence="3 8">Malonyl-[acyl-carrier protein] O-methyltransferase</fullName>
        <shortName evidence="8">Malonyl-ACP O-methyltransferase</shortName>
        <ecNumber evidence="3 8">2.1.1.197</ecNumber>
    </recommendedName>
    <alternativeName>
        <fullName evidence="8">Biotin synthesis protein BioC</fullName>
    </alternativeName>
</protein>
<dbReference type="KEGG" id="rped:AOQ87_00145"/>
<dbReference type="PANTHER" id="PTHR43861:SF1">
    <property type="entry name" value="TRANS-ACONITATE 2-METHYLTRANSFERASE"/>
    <property type="match status" value="1"/>
</dbReference>
<dbReference type="EC" id="2.1.1.197" evidence="3 8"/>
<evidence type="ECO:0000259" key="9">
    <source>
        <dbReference type="Pfam" id="PF08241"/>
    </source>
</evidence>
<dbReference type="InterPro" id="IPR013216">
    <property type="entry name" value="Methyltransf_11"/>
</dbReference>
<dbReference type="GO" id="GO:0102130">
    <property type="term" value="F:malonyl-CoA methyltransferase activity"/>
    <property type="evidence" value="ECO:0007669"/>
    <property type="project" value="UniProtKB-EC"/>
</dbReference>
<comment type="pathway">
    <text evidence="2 8">Cofactor biosynthesis; biotin biosynthesis.</text>
</comment>
<evidence type="ECO:0000256" key="5">
    <source>
        <dbReference type="ARBA" id="ARBA00022679"/>
    </source>
</evidence>
<dbReference type="Pfam" id="PF08241">
    <property type="entry name" value="Methyltransf_11"/>
    <property type="match status" value="1"/>
</dbReference>
<evidence type="ECO:0000256" key="3">
    <source>
        <dbReference type="ARBA" id="ARBA00012327"/>
    </source>
</evidence>
<organism evidence="10 11">
    <name type="scientific">Candidatus Riesia pediculischaeffi</name>
    <dbReference type="NCBI Taxonomy" id="428411"/>
    <lineage>
        <taxon>Bacteria</taxon>
        <taxon>Pseudomonadati</taxon>
        <taxon>Pseudomonadota</taxon>
        <taxon>Gammaproteobacteria</taxon>
        <taxon>Enterobacterales</taxon>
        <taxon>Enterobacteriaceae</taxon>
        <taxon>Candidatus Riesia</taxon>
    </lineage>
</organism>
<dbReference type="GO" id="GO:0009102">
    <property type="term" value="P:biotin biosynthetic process"/>
    <property type="evidence" value="ECO:0007669"/>
    <property type="project" value="UniProtKB-UniRule"/>
</dbReference>
<dbReference type="InterPro" id="IPR029063">
    <property type="entry name" value="SAM-dependent_MTases_sf"/>
</dbReference>
<keyword evidence="5 8" id="KW-0808">Transferase</keyword>
<comment type="similarity">
    <text evidence="8">Belongs to the methyltransferase superfamily.</text>
</comment>
<dbReference type="AlphaFoldDB" id="A0A1V0HJX0"/>
<evidence type="ECO:0000256" key="7">
    <source>
        <dbReference type="ARBA" id="ARBA00022756"/>
    </source>
</evidence>
<dbReference type="Gene3D" id="3.40.50.150">
    <property type="entry name" value="Vaccinia Virus protein VP39"/>
    <property type="match status" value="1"/>
</dbReference>
<comment type="function">
    <text evidence="8">Converts the free carboxyl group of a malonyl-thioester to its methyl ester by transfer of a methyl group from S-adenosyl-L-methionine (SAM). It allows to synthesize pimeloyl-ACP via the fatty acid synthetic pathway.</text>
</comment>
<evidence type="ECO:0000256" key="4">
    <source>
        <dbReference type="ARBA" id="ARBA00022603"/>
    </source>
</evidence>
<dbReference type="CDD" id="cd02440">
    <property type="entry name" value="AdoMet_MTases"/>
    <property type="match status" value="1"/>
</dbReference>
<sequence length="252" mass="29209">MNMNNKNAIAFSFGRAAKYYDDFAILQRKIGTRLFRKCSDSFEQKIILDAGCGTGFFSKKWKLIGKRVIALDISQEMLKVAKVGNSASCYMQADIESIPLKSNSVDLCFSNLVLQWCRNIHIPLSQMYRVTKYGGLVVFTTLADGSLKELRQCWEKVNNLSHFNSFLTYEEVEIACKIWLNKLEQISWYFLYPSFQSLLNSIKGIGASYLYKRKKKGLMTQKYLEKLVRNYPNVDNMFPLTYKIIFGTLYRE</sequence>
<reference evidence="10 11" key="1">
    <citation type="submission" date="2015-10" db="EMBL/GenBank/DDBJ databases">
        <title>Survey of human and primate louse endosymbionts.</title>
        <authorList>
            <person name="Boyd B.M."/>
        </authorList>
    </citation>
    <scope>NUCLEOTIDE SEQUENCE [LARGE SCALE GENOMIC DNA]</scope>
    <source>
        <strain evidence="10 11">PTSK</strain>
    </source>
</reference>
<dbReference type="NCBIfam" id="TIGR02072">
    <property type="entry name" value="BioC"/>
    <property type="match status" value="1"/>
</dbReference>
<evidence type="ECO:0000256" key="8">
    <source>
        <dbReference type="HAMAP-Rule" id="MF_00835"/>
    </source>
</evidence>
<accession>A0A1V0HJX0</accession>
<dbReference type="InterPro" id="IPR011814">
    <property type="entry name" value="BioC"/>
</dbReference>
<evidence type="ECO:0000313" key="11">
    <source>
        <dbReference type="Proteomes" id="UP000242793"/>
    </source>
</evidence>
<keyword evidence="7 8" id="KW-0093">Biotin biosynthesis</keyword>
<evidence type="ECO:0000313" key="10">
    <source>
        <dbReference type="EMBL" id="ARC53123.1"/>
    </source>
</evidence>
<evidence type="ECO:0000256" key="6">
    <source>
        <dbReference type="ARBA" id="ARBA00022691"/>
    </source>
</evidence>
<evidence type="ECO:0000256" key="2">
    <source>
        <dbReference type="ARBA" id="ARBA00004746"/>
    </source>
</evidence>
<keyword evidence="4 8" id="KW-0489">Methyltransferase</keyword>
<dbReference type="GO" id="GO:0010340">
    <property type="term" value="F:carboxyl-O-methyltransferase activity"/>
    <property type="evidence" value="ECO:0007669"/>
    <property type="project" value="UniProtKB-UniRule"/>
</dbReference>
<dbReference type="HAMAP" id="MF_00835">
    <property type="entry name" value="BioC"/>
    <property type="match status" value="1"/>
</dbReference>
<evidence type="ECO:0000256" key="1">
    <source>
        <dbReference type="ARBA" id="ARBA00000852"/>
    </source>
</evidence>
<dbReference type="GO" id="GO:0032259">
    <property type="term" value="P:methylation"/>
    <property type="evidence" value="ECO:0007669"/>
    <property type="project" value="UniProtKB-KW"/>
</dbReference>
<dbReference type="EMBL" id="CP012839">
    <property type="protein sequence ID" value="ARC53123.1"/>
    <property type="molecule type" value="Genomic_DNA"/>
</dbReference>
<dbReference type="STRING" id="428411.AOQ87_00145"/>
<dbReference type="SUPFAM" id="SSF53335">
    <property type="entry name" value="S-adenosyl-L-methionine-dependent methyltransferases"/>
    <property type="match status" value="1"/>
</dbReference>
<dbReference type="GO" id="GO:0008757">
    <property type="term" value="F:S-adenosylmethionine-dependent methyltransferase activity"/>
    <property type="evidence" value="ECO:0007669"/>
    <property type="project" value="InterPro"/>
</dbReference>
<proteinExistence type="inferred from homology"/>